<feature type="domain" description="BZIP" evidence="2">
    <location>
        <begin position="26"/>
        <end position="41"/>
    </location>
</feature>
<dbReference type="GO" id="GO:0003700">
    <property type="term" value="F:DNA-binding transcription factor activity"/>
    <property type="evidence" value="ECO:0007669"/>
    <property type="project" value="InterPro"/>
</dbReference>
<dbReference type="InterPro" id="IPR004827">
    <property type="entry name" value="bZIP"/>
</dbReference>
<evidence type="ECO:0000313" key="4">
    <source>
        <dbReference type="Proteomes" id="UP000244855"/>
    </source>
</evidence>
<dbReference type="Proteomes" id="UP000244855">
    <property type="component" value="Unassembled WGS sequence"/>
</dbReference>
<organism evidence="3 4">
    <name type="scientific">Periconia macrospinosa</name>
    <dbReference type="NCBI Taxonomy" id="97972"/>
    <lineage>
        <taxon>Eukaryota</taxon>
        <taxon>Fungi</taxon>
        <taxon>Dikarya</taxon>
        <taxon>Ascomycota</taxon>
        <taxon>Pezizomycotina</taxon>
        <taxon>Dothideomycetes</taxon>
        <taxon>Pleosporomycetidae</taxon>
        <taxon>Pleosporales</taxon>
        <taxon>Massarineae</taxon>
        <taxon>Periconiaceae</taxon>
        <taxon>Periconia</taxon>
    </lineage>
</organism>
<dbReference type="EMBL" id="KZ805638">
    <property type="protein sequence ID" value="PVH92870.1"/>
    <property type="molecule type" value="Genomic_DNA"/>
</dbReference>
<reference evidence="3 4" key="1">
    <citation type="journal article" date="2018" name="Sci. Rep.">
        <title>Comparative genomics provides insights into the lifestyle and reveals functional heterogeneity of dark septate endophytic fungi.</title>
        <authorList>
            <person name="Knapp D.G."/>
            <person name="Nemeth J.B."/>
            <person name="Barry K."/>
            <person name="Hainaut M."/>
            <person name="Henrissat B."/>
            <person name="Johnson J."/>
            <person name="Kuo A."/>
            <person name="Lim J.H.P."/>
            <person name="Lipzen A."/>
            <person name="Nolan M."/>
            <person name="Ohm R.A."/>
            <person name="Tamas L."/>
            <person name="Grigoriev I.V."/>
            <person name="Spatafora J.W."/>
            <person name="Nagy L.G."/>
            <person name="Kovacs G.M."/>
        </authorList>
    </citation>
    <scope>NUCLEOTIDE SEQUENCE [LARGE SCALE GENOMIC DNA]</scope>
    <source>
        <strain evidence="3 4">DSE2036</strain>
    </source>
</reference>
<protein>
    <recommendedName>
        <fullName evidence="2">BZIP domain-containing protein</fullName>
    </recommendedName>
</protein>
<dbReference type="AlphaFoldDB" id="A0A2V1D494"/>
<evidence type="ECO:0000256" key="1">
    <source>
        <dbReference type="SAM" id="MobiDB-lite"/>
    </source>
</evidence>
<feature type="region of interest" description="Disordered" evidence="1">
    <location>
        <begin position="1"/>
        <end position="79"/>
    </location>
</feature>
<dbReference type="PROSITE" id="PS00036">
    <property type="entry name" value="BZIP_BASIC"/>
    <property type="match status" value="1"/>
</dbReference>
<sequence>MNFPSSHHAEADYADDWADIQDPKMRRMAQNRAAQRRYRARMKAKREDLRRSQTTTHLQSPPPSPTQSNRNTDSESRQTWHRVQLALRELHLSSPSPCKAGTSTRKQATPKAAFIAPQRYLVQAGWSSRWSPYQSAQHRIEGASQCFPASTPTAWANVSIPSTYGSEQSSSDLWGQTLPSVSNERAS</sequence>
<evidence type="ECO:0000313" key="3">
    <source>
        <dbReference type="EMBL" id="PVH92870.1"/>
    </source>
</evidence>
<name>A0A2V1D494_9PLEO</name>
<keyword evidence="4" id="KW-1185">Reference proteome</keyword>
<proteinExistence type="predicted"/>
<accession>A0A2V1D494</accession>
<gene>
    <name evidence="3" type="ORF">DM02DRAFT_677218</name>
</gene>
<evidence type="ECO:0000259" key="2">
    <source>
        <dbReference type="PROSITE" id="PS00036"/>
    </source>
</evidence>
<feature type="region of interest" description="Disordered" evidence="1">
    <location>
        <begin position="164"/>
        <end position="187"/>
    </location>
</feature>
<feature type="compositionally biased region" description="Basic residues" evidence="1">
    <location>
        <begin position="26"/>
        <end position="44"/>
    </location>
</feature>